<evidence type="ECO:0000256" key="1">
    <source>
        <dbReference type="SAM" id="MobiDB-lite"/>
    </source>
</evidence>
<feature type="region of interest" description="Disordered" evidence="1">
    <location>
        <begin position="1"/>
        <end position="73"/>
    </location>
</feature>
<feature type="non-terminal residue" evidence="2">
    <location>
        <position position="73"/>
    </location>
</feature>
<evidence type="ECO:0000313" key="2">
    <source>
        <dbReference type="EMBL" id="CAA9229107.1"/>
    </source>
</evidence>
<feature type="compositionally biased region" description="Basic residues" evidence="1">
    <location>
        <begin position="53"/>
        <end position="64"/>
    </location>
</feature>
<name>A0A6J4HRK9_9ACTN</name>
<dbReference type="EMBL" id="CADCTP010000087">
    <property type="protein sequence ID" value="CAA9229107.1"/>
    <property type="molecule type" value="Genomic_DNA"/>
</dbReference>
<organism evidence="2">
    <name type="scientific">uncultured Mycobacteriales bacterium</name>
    <dbReference type="NCBI Taxonomy" id="581187"/>
    <lineage>
        <taxon>Bacteria</taxon>
        <taxon>Bacillati</taxon>
        <taxon>Actinomycetota</taxon>
        <taxon>Actinomycetes</taxon>
        <taxon>Mycobacteriales</taxon>
        <taxon>environmental samples</taxon>
    </lineage>
</organism>
<feature type="compositionally biased region" description="Low complexity" evidence="1">
    <location>
        <begin position="40"/>
        <end position="49"/>
    </location>
</feature>
<gene>
    <name evidence="2" type="ORF">AVDCRST_MAG41-838</name>
</gene>
<proteinExistence type="predicted"/>
<feature type="compositionally biased region" description="Basic residues" evidence="1">
    <location>
        <begin position="22"/>
        <end position="39"/>
    </location>
</feature>
<accession>A0A6J4HRK9</accession>
<dbReference type="AlphaFoldDB" id="A0A6J4HRK9"/>
<sequence>VLPRHRVHDAGGERRRLAAQGHHGHRHRPPHRRLLHPARLRPAGPPAAAGGPGHRRQPPLRHRGGHEAGRWPA</sequence>
<protein>
    <submittedName>
        <fullName evidence="2">Uncharacterized protein</fullName>
    </submittedName>
</protein>
<feature type="non-terminal residue" evidence="2">
    <location>
        <position position="1"/>
    </location>
</feature>
<reference evidence="2" key="1">
    <citation type="submission" date="2020-02" db="EMBL/GenBank/DDBJ databases">
        <authorList>
            <person name="Meier V. D."/>
        </authorList>
    </citation>
    <scope>NUCLEOTIDE SEQUENCE</scope>
    <source>
        <strain evidence="2">AVDCRST_MAG41</strain>
    </source>
</reference>